<evidence type="ECO:0000313" key="6">
    <source>
        <dbReference type="Proteomes" id="UP001165395"/>
    </source>
</evidence>
<name>A0ABS8DAS9_9NEIS</name>
<reference evidence="5" key="1">
    <citation type="submission" date="2021-10" db="EMBL/GenBank/DDBJ databases">
        <title>The complete genome sequence of Leeia sp. TBRC 13508.</title>
        <authorList>
            <person name="Charoenyingcharoen P."/>
            <person name="Yukphan P."/>
        </authorList>
    </citation>
    <scope>NUCLEOTIDE SEQUENCE</scope>
    <source>
        <strain evidence="5">TBRC 13508</strain>
    </source>
</reference>
<dbReference type="InterPro" id="IPR011711">
    <property type="entry name" value="GntR_C"/>
</dbReference>
<dbReference type="CDD" id="cd07377">
    <property type="entry name" value="WHTH_GntR"/>
    <property type="match status" value="1"/>
</dbReference>
<dbReference type="InterPro" id="IPR036390">
    <property type="entry name" value="WH_DNA-bd_sf"/>
</dbReference>
<evidence type="ECO:0000259" key="4">
    <source>
        <dbReference type="PROSITE" id="PS50949"/>
    </source>
</evidence>
<organism evidence="5 6">
    <name type="scientific">Leeia speluncae</name>
    <dbReference type="NCBI Taxonomy" id="2884804"/>
    <lineage>
        <taxon>Bacteria</taxon>
        <taxon>Pseudomonadati</taxon>
        <taxon>Pseudomonadota</taxon>
        <taxon>Betaproteobacteria</taxon>
        <taxon>Neisseriales</taxon>
        <taxon>Leeiaceae</taxon>
        <taxon>Leeia</taxon>
    </lineage>
</organism>
<proteinExistence type="predicted"/>
<dbReference type="InterPro" id="IPR036388">
    <property type="entry name" value="WH-like_DNA-bd_sf"/>
</dbReference>
<evidence type="ECO:0000256" key="1">
    <source>
        <dbReference type="ARBA" id="ARBA00023015"/>
    </source>
</evidence>
<dbReference type="SMART" id="SM00895">
    <property type="entry name" value="FCD"/>
    <property type="match status" value="1"/>
</dbReference>
<dbReference type="Gene3D" id="1.20.120.530">
    <property type="entry name" value="GntR ligand-binding domain-like"/>
    <property type="match status" value="1"/>
</dbReference>
<dbReference type="SUPFAM" id="SSF46785">
    <property type="entry name" value="Winged helix' DNA-binding domain"/>
    <property type="match status" value="1"/>
</dbReference>
<dbReference type="InterPro" id="IPR008920">
    <property type="entry name" value="TF_FadR/GntR_C"/>
</dbReference>
<dbReference type="Proteomes" id="UP001165395">
    <property type="component" value="Unassembled WGS sequence"/>
</dbReference>
<dbReference type="PRINTS" id="PR00035">
    <property type="entry name" value="HTHGNTR"/>
</dbReference>
<dbReference type="PANTHER" id="PTHR43537:SF41">
    <property type="entry name" value="TRANSCRIPTIONAL REGULATORY PROTEIN"/>
    <property type="match status" value="1"/>
</dbReference>
<comment type="caution">
    <text evidence="5">The sequence shown here is derived from an EMBL/GenBank/DDBJ whole genome shotgun (WGS) entry which is preliminary data.</text>
</comment>
<evidence type="ECO:0000256" key="2">
    <source>
        <dbReference type="ARBA" id="ARBA00023125"/>
    </source>
</evidence>
<sequence>MKKNSPIARQTLTGAVTEALRNRILSGELPDGSQLRQEALSLEFGVSRVPVREALRQLEAEGLIQIFDHKGAIVTKFSLDDIKELLDIRVMVEGDLIERAANHAESTAFNEAENILNQFADALAQQDISLWGRLNAHFHLALYKPANRPHSLALVESLLNKTERYTRMQILYAKFDQQATDEHRHLIDFCKAGEGKKAREYLSEHILKAEKALEDFFAQRQHSER</sequence>
<dbReference type="InterPro" id="IPR000524">
    <property type="entry name" value="Tscrpt_reg_HTH_GntR"/>
</dbReference>
<evidence type="ECO:0000313" key="5">
    <source>
        <dbReference type="EMBL" id="MCB6185305.1"/>
    </source>
</evidence>
<keyword evidence="1" id="KW-0805">Transcription regulation</keyword>
<dbReference type="RefSeq" id="WP_227182136.1">
    <property type="nucleotide sequence ID" value="NZ_JAJBZT010000015.1"/>
</dbReference>
<keyword evidence="3" id="KW-0804">Transcription</keyword>
<dbReference type="EMBL" id="JAJBZT010000015">
    <property type="protein sequence ID" value="MCB6185305.1"/>
    <property type="molecule type" value="Genomic_DNA"/>
</dbReference>
<accession>A0ABS8DAS9</accession>
<dbReference type="SMART" id="SM00345">
    <property type="entry name" value="HTH_GNTR"/>
    <property type="match status" value="1"/>
</dbReference>
<dbReference type="Gene3D" id="1.10.10.10">
    <property type="entry name" value="Winged helix-like DNA-binding domain superfamily/Winged helix DNA-binding domain"/>
    <property type="match status" value="1"/>
</dbReference>
<feature type="domain" description="HTH gntR-type" evidence="4">
    <location>
        <begin position="10"/>
        <end position="77"/>
    </location>
</feature>
<keyword evidence="6" id="KW-1185">Reference proteome</keyword>
<gene>
    <name evidence="5" type="ORF">LIN78_17295</name>
</gene>
<dbReference type="PANTHER" id="PTHR43537">
    <property type="entry name" value="TRANSCRIPTIONAL REGULATOR, GNTR FAMILY"/>
    <property type="match status" value="1"/>
</dbReference>
<keyword evidence="2" id="KW-0238">DNA-binding</keyword>
<dbReference type="Pfam" id="PF00392">
    <property type="entry name" value="GntR"/>
    <property type="match status" value="1"/>
</dbReference>
<dbReference type="SUPFAM" id="SSF48008">
    <property type="entry name" value="GntR ligand-binding domain-like"/>
    <property type="match status" value="1"/>
</dbReference>
<protein>
    <submittedName>
        <fullName evidence="5">GntR family transcriptional regulator</fullName>
    </submittedName>
</protein>
<dbReference type="PROSITE" id="PS50949">
    <property type="entry name" value="HTH_GNTR"/>
    <property type="match status" value="1"/>
</dbReference>
<evidence type="ECO:0000256" key="3">
    <source>
        <dbReference type="ARBA" id="ARBA00023163"/>
    </source>
</evidence>
<dbReference type="Pfam" id="PF07729">
    <property type="entry name" value="FCD"/>
    <property type="match status" value="1"/>
</dbReference>